<keyword evidence="2" id="KW-0418">Kinase</keyword>
<dbReference type="EMBL" id="PDCK01000039">
    <property type="protein sequence ID" value="PRQ59925.1"/>
    <property type="molecule type" value="Genomic_DNA"/>
</dbReference>
<dbReference type="EC" id="2.7.11.1" evidence="2"/>
<evidence type="ECO:0000256" key="1">
    <source>
        <dbReference type="SAM" id="MobiDB-lite"/>
    </source>
</evidence>
<organism evidence="2 3">
    <name type="scientific">Rosa chinensis</name>
    <name type="common">China rose</name>
    <dbReference type="NCBI Taxonomy" id="74649"/>
    <lineage>
        <taxon>Eukaryota</taxon>
        <taxon>Viridiplantae</taxon>
        <taxon>Streptophyta</taxon>
        <taxon>Embryophyta</taxon>
        <taxon>Tracheophyta</taxon>
        <taxon>Spermatophyta</taxon>
        <taxon>Magnoliopsida</taxon>
        <taxon>eudicotyledons</taxon>
        <taxon>Gunneridae</taxon>
        <taxon>Pentapetalae</taxon>
        <taxon>rosids</taxon>
        <taxon>fabids</taxon>
        <taxon>Rosales</taxon>
        <taxon>Rosaceae</taxon>
        <taxon>Rosoideae</taxon>
        <taxon>Rosoideae incertae sedis</taxon>
        <taxon>Rosa</taxon>
    </lineage>
</organism>
<evidence type="ECO:0000313" key="3">
    <source>
        <dbReference type="Proteomes" id="UP000238479"/>
    </source>
</evidence>
<dbReference type="Gramene" id="PRQ59925">
    <property type="protein sequence ID" value="PRQ59925"/>
    <property type="gene ID" value="RchiOBHm_Chr1g0375541"/>
</dbReference>
<dbReference type="AlphaFoldDB" id="A0A2P6SMK5"/>
<comment type="caution">
    <text evidence="2">The sequence shown here is derived from an EMBL/GenBank/DDBJ whole genome shotgun (WGS) entry which is preliminary data.</text>
</comment>
<feature type="compositionally biased region" description="Polar residues" evidence="1">
    <location>
        <begin position="16"/>
        <end position="25"/>
    </location>
</feature>
<proteinExistence type="predicted"/>
<gene>
    <name evidence="2" type="ORF">RchiOBHm_Chr1g0375541</name>
</gene>
<dbReference type="STRING" id="74649.A0A2P6SMK5"/>
<keyword evidence="2" id="KW-0723">Serine/threonine-protein kinase</keyword>
<protein>
    <submittedName>
        <fullName evidence="2">Putative non-specific serine/threonine protein kinase</fullName>
        <ecNumber evidence="2">2.7.11.1</ecNumber>
    </submittedName>
</protein>
<sequence>MEIESEATNFCDVSDESGSSNLSNNVYKPYKGNDVRWEAIQVVQDHDGMLGLNHFKLLNRHLMNRRQACESSNLWQSLPLIPPG</sequence>
<name>A0A2P6SMK5_ROSCH</name>
<evidence type="ECO:0000313" key="2">
    <source>
        <dbReference type="EMBL" id="PRQ59925.1"/>
    </source>
</evidence>
<dbReference type="Proteomes" id="UP000238479">
    <property type="component" value="Chromosome 1"/>
</dbReference>
<feature type="region of interest" description="Disordered" evidence="1">
    <location>
        <begin position="1"/>
        <end position="25"/>
    </location>
</feature>
<keyword evidence="3" id="KW-1185">Reference proteome</keyword>
<dbReference type="GO" id="GO:0004674">
    <property type="term" value="F:protein serine/threonine kinase activity"/>
    <property type="evidence" value="ECO:0007669"/>
    <property type="project" value="UniProtKB-KW"/>
</dbReference>
<keyword evidence="2" id="KW-0808">Transferase</keyword>
<reference evidence="2 3" key="1">
    <citation type="journal article" date="2018" name="Nat. Genet.">
        <title>The Rosa genome provides new insights in the design of modern roses.</title>
        <authorList>
            <person name="Bendahmane M."/>
        </authorList>
    </citation>
    <scope>NUCLEOTIDE SEQUENCE [LARGE SCALE GENOMIC DNA]</scope>
    <source>
        <strain evidence="3">cv. Old Blush</strain>
    </source>
</reference>
<accession>A0A2P6SMK5</accession>